<dbReference type="SMART" id="SM01007">
    <property type="entry name" value="Aldolase_II"/>
    <property type="match status" value="1"/>
</dbReference>
<dbReference type="SUPFAM" id="SSF53639">
    <property type="entry name" value="AraD/HMP-PK domain-like"/>
    <property type="match status" value="1"/>
</dbReference>
<dbReference type="InterPro" id="IPR051017">
    <property type="entry name" value="Aldolase-II_Adducin_sf"/>
</dbReference>
<dbReference type="Pfam" id="PF00596">
    <property type="entry name" value="Aldolase_II"/>
    <property type="match status" value="1"/>
</dbReference>
<dbReference type="EMBL" id="JAWRVE010000014">
    <property type="protein sequence ID" value="KAL1877409.1"/>
    <property type="molecule type" value="Genomic_DNA"/>
</dbReference>
<keyword evidence="3" id="KW-1185">Reference proteome</keyword>
<evidence type="ECO:0000259" key="1">
    <source>
        <dbReference type="SMART" id="SM01007"/>
    </source>
</evidence>
<protein>
    <recommendedName>
        <fullName evidence="1">Class II aldolase/adducin N-terminal domain-containing protein</fullName>
    </recommendedName>
</protein>
<evidence type="ECO:0000313" key="3">
    <source>
        <dbReference type="Proteomes" id="UP001583177"/>
    </source>
</evidence>
<feature type="domain" description="Class II aldolase/adducin N-terminal" evidence="1">
    <location>
        <begin position="46"/>
        <end position="271"/>
    </location>
</feature>
<organism evidence="2 3">
    <name type="scientific">Diaporthe australafricana</name>
    <dbReference type="NCBI Taxonomy" id="127596"/>
    <lineage>
        <taxon>Eukaryota</taxon>
        <taxon>Fungi</taxon>
        <taxon>Dikarya</taxon>
        <taxon>Ascomycota</taxon>
        <taxon>Pezizomycotina</taxon>
        <taxon>Sordariomycetes</taxon>
        <taxon>Sordariomycetidae</taxon>
        <taxon>Diaporthales</taxon>
        <taxon>Diaporthaceae</taxon>
        <taxon>Diaporthe</taxon>
    </lineage>
</organism>
<dbReference type="Proteomes" id="UP001583177">
    <property type="component" value="Unassembled WGS sequence"/>
</dbReference>
<evidence type="ECO:0000313" key="2">
    <source>
        <dbReference type="EMBL" id="KAL1877409.1"/>
    </source>
</evidence>
<sequence length="325" mass="35529">MAPSAQADDQTHETKKTPLQLLSQGVCLPGIPKHPTFEPHRKWLLEQMALAFRVFARKDYTDGLAGHISVRDPENPHTFWTNPLAVHFGLLKASDMILVDYKGVPIGGLFSFLSAPKPSRIRAEKFLAGNMSRPANAAGFLIHSAVHKARPDVIAACHTHSPHGMAWSAFGKPLEMITQDASYLYGEAQAVYQDFGGVVLTEEEGDRIGAALGTPQVEPSCMADMLTPSLPKGPKGKGMILQNHGLFTVGTTVEEACFLMTLMERACQCQLLAEGAAANGLPKVYVPEASAKYTFENSSDPETLYWEGRPDLDYEEYMCQGQHRG</sequence>
<dbReference type="PANTHER" id="PTHR10672:SF25">
    <property type="entry name" value="MEIOTICALLY UP-REGULATED GENE 14 PROTEIN"/>
    <property type="match status" value="1"/>
</dbReference>
<dbReference type="InterPro" id="IPR001303">
    <property type="entry name" value="Aldolase_II/adducin_N"/>
</dbReference>
<accession>A0ABR3XNY2</accession>
<dbReference type="PANTHER" id="PTHR10672">
    <property type="entry name" value="ADDUCIN"/>
    <property type="match status" value="1"/>
</dbReference>
<name>A0ABR3XNY2_9PEZI</name>
<dbReference type="InterPro" id="IPR036409">
    <property type="entry name" value="Aldolase_II/adducin_N_sf"/>
</dbReference>
<gene>
    <name evidence="2" type="ORF">Daus18300_002393</name>
</gene>
<dbReference type="Gene3D" id="3.40.225.10">
    <property type="entry name" value="Class II aldolase/adducin N-terminal domain"/>
    <property type="match status" value="1"/>
</dbReference>
<proteinExistence type="predicted"/>
<comment type="caution">
    <text evidence="2">The sequence shown here is derived from an EMBL/GenBank/DDBJ whole genome shotgun (WGS) entry which is preliminary data.</text>
</comment>
<reference evidence="2 3" key="1">
    <citation type="journal article" date="2024" name="IMA Fungus">
        <title>IMA Genome - F19 : A genome assembly and annotation guide to empower mycologists, including annotated draft genome sequences of Ceratocystis pirilliformis, Diaporthe australafricana, Fusarium ophioides, Paecilomyces lecythidis, and Sporothrix stenoceras.</title>
        <authorList>
            <person name="Aylward J."/>
            <person name="Wilson A.M."/>
            <person name="Visagie C.M."/>
            <person name="Spraker J."/>
            <person name="Barnes I."/>
            <person name="Buitendag C."/>
            <person name="Ceriani C."/>
            <person name="Del Mar Angel L."/>
            <person name="du Plessis D."/>
            <person name="Fuchs T."/>
            <person name="Gasser K."/>
            <person name="Kramer D."/>
            <person name="Li W."/>
            <person name="Munsamy K."/>
            <person name="Piso A."/>
            <person name="Price J.L."/>
            <person name="Sonnekus B."/>
            <person name="Thomas C."/>
            <person name="van der Nest A."/>
            <person name="van Dijk A."/>
            <person name="van Heerden A."/>
            <person name="van Vuuren N."/>
            <person name="Yilmaz N."/>
            <person name="Duong T.A."/>
            <person name="van der Merwe N.A."/>
            <person name="Wingfield M.J."/>
            <person name="Wingfield B.D."/>
        </authorList>
    </citation>
    <scope>NUCLEOTIDE SEQUENCE [LARGE SCALE GENOMIC DNA]</scope>
    <source>
        <strain evidence="2 3">CMW 18300</strain>
    </source>
</reference>